<sequence>MQHLIIIPPPQNKRDEHLLKKRNVPQEESLEDSDVDSDFKGQNVTLEAILQVSLHSVSVEVHPVRTS</sequence>
<name>A0A4W5LXN3_9TELE</name>
<dbReference type="Proteomes" id="UP000314982">
    <property type="component" value="Unassembled WGS sequence"/>
</dbReference>
<organism evidence="1 2">
    <name type="scientific">Hucho hucho</name>
    <name type="common">huchen</name>
    <dbReference type="NCBI Taxonomy" id="62062"/>
    <lineage>
        <taxon>Eukaryota</taxon>
        <taxon>Metazoa</taxon>
        <taxon>Chordata</taxon>
        <taxon>Craniata</taxon>
        <taxon>Vertebrata</taxon>
        <taxon>Euteleostomi</taxon>
        <taxon>Actinopterygii</taxon>
        <taxon>Neopterygii</taxon>
        <taxon>Teleostei</taxon>
        <taxon>Protacanthopterygii</taxon>
        <taxon>Salmoniformes</taxon>
        <taxon>Salmonidae</taxon>
        <taxon>Salmoninae</taxon>
        <taxon>Hucho</taxon>
    </lineage>
</organism>
<evidence type="ECO:0000313" key="2">
    <source>
        <dbReference type="Proteomes" id="UP000314982"/>
    </source>
</evidence>
<dbReference type="AlphaFoldDB" id="A0A4W5LXN3"/>
<proteinExistence type="predicted"/>
<reference evidence="1" key="2">
    <citation type="submission" date="2025-08" db="UniProtKB">
        <authorList>
            <consortium name="Ensembl"/>
        </authorList>
    </citation>
    <scope>IDENTIFICATION</scope>
</reference>
<reference evidence="1" key="3">
    <citation type="submission" date="2025-09" db="UniProtKB">
        <authorList>
            <consortium name="Ensembl"/>
        </authorList>
    </citation>
    <scope>IDENTIFICATION</scope>
</reference>
<dbReference type="STRING" id="62062.ENSHHUP00000029705"/>
<reference evidence="2" key="1">
    <citation type="submission" date="2018-06" db="EMBL/GenBank/DDBJ databases">
        <title>Genome assembly of Danube salmon.</title>
        <authorList>
            <person name="Macqueen D.J."/>
            <person name="Gundappa M.K."/>
        </authorList>
    </citation>
    <scope>NUCLEOTIDE SEQUENCE [LARGE SCALE GENOMIC DNA]</scope>
</reference>
<keyword evidence="2" id="KW-1185">Reference proteome</keyword>
<evidence type="ECO:0000313" key="1">
    <source>
        <dbReference type="Ensembl" id="ENSHHUP00000029705.1"/>
    </source>
</evidence>
<protein>
    <submittedName>
        <fullName evidence="1">Uncharacterized protein</fullName>
    </submittedName>
</protein>
<accession>A0A4W5LXN3</accession>
<dbReference type="Ensembl" id="ENSHHUT00000030938.1">
    <property type="protein sequence ID" value="ENSHHUP00000029705.1"/>
    <property type="gene ID" value="ENSHHUG00000018933.1"/>
</dbReference>